<sequence>MTAEDGGIPGAGLTYPTSPDAVADALTSDPILVDPMFGNGATEAVRDGFADLAAQTDHAVYVVLVPMEAGDAAGSDPGRDLALYLSGAGGLGPGYYVIDTDAGNGVGSIEAIGVPDDVSPSAVTDGMAPDTYASGTYDGSVLPSDTGRLAMDLDIMLRQGEGFDQDDYDHYAQSSPWASPPNWESSYDHQPPDPGAYWAFGTTALVVGAGAAWILLRHVATWGPASKQAGGRSAARPTEAWPELPTNPAAVSATLTPRELRTRVESELTAVAEARAARDRASLDAARWSRIDTAVEAARLVLARAGDRDRDVPDLVGALVLTRTAAYALEDGRGRQAPYRPCFFDPRHGRGVKRRDIPVGDVTLDVACCSLCARRRPADLLPLRDRRRPYYERDTVWARTGYGAFVDDLPFQVLDELRETR</sequence>
<dbReference type="AlphaFoldDB" id="A0A6P0HMI3"/>
<name>A0A6P0HMI3_9ACTN</name>
<proteinExistence type="predicted"/>
<feature type="compositionally biased region" description="Polar residues" evidence="1">
    <location>
        <begin position="172"/>
        <end position="185"/>
    </location>
</feature>
<comment type="caution">
    <text evidence="2">The sequence shown here is derived from an EMBL/GenBank/DDBJ whole genome shotgun (WGS) entry which is preliminary data.</text>
</comment>
<accession>A0A6P0HMI3</accession>
<gene>
    <name evidence="2" type="ORF">G3T38_14175</name>
</gene>
<protein>
    <submittedName>
        <fullName evidence="2">Uncharacterized protein</fullName>
    </submittedName>
</protein>
<feature type="region of interest" description="Disordered" evidence="1">
    <location>
        <begin position="169"/>
        <end position="188"/>
    </location>
</feature>
<dbReference type="RefSeq" id="WP_163772956.1">
    <property type="nucleotide sequence ID" value="NZ_JAAGXA010000009.1"/>
</dbReference>
<dbReference type="EMBL" id="JAAGXA010000009">
    <property type="protein sequence ID" value="NEN79427.1"/>
    <property type="molecule type" value="Genomic_DNA"/>
</dbReference>
<reference evidence="2 3" key="1">
    <citation type="journal article" date="2014" name="Int. J. Syst. Evol. Microbiol.">
        <title>Nocardioides zeae sp. nov., isolated from the stem of Zea mays.</title>
        <authorList>
            <person name="Glaeser S.P."/>
            <person name="McInroy J.A."/>
            <person name="Busse H.J."/>
            <person name="Kampfer P."/>
        </authorList>
    </citation>
    <scope>NUCLEOTIDE SEQUENCE [LARGE SCALE GENOMIC DNA]</scope>
    <source>
        <strain evidence="2 3">JCM 30728</strain>
    </source>
</reference>
<evidence type="ECO:0000313" key="2">
    <source>
        <dbReference type="EMBL" id="NEN79427.1"/>
    </source>
</evidence>
<organism evidence="2 3">
    <name type="scientific">Nocardioides zeae</name>
    <dbReference type="NCBI Taxonomy" id="1457234"/>
    <lineage>
        <taxon>Bacteria</taxon>
        <taxon>Bacillati</taxon>
        <taxon>Actinomycetota</taxon>
        <taxon>Actinomycetes</taxon>
        <taxon>Propionibacteriales</taxon>
        <taxon>Nocardioidaceae</taxon>
        <taxon>Nocardioides</taxon>
    </lineage>
</organism>
<evidence type="ECO:0000313" key="3">
    <source>
        <dbReference type="Proteomes" id="UP000468687"/>
    </source>
</evidence>
<keyword evidence="3" id="KW-1185">Reference proteome</keyword>
<dbReference type="Proteomes" id="UP000468687">
    <property type="component" value="Unassembled WGS sequence"/>
</dbReference>
<feature type="region of interest" description="Disordered" evidence="1">
    <location>
        <begin position="226"/>
        <end position="245"/>
    </location>
</feature>
<evidence type="ECO:0000256" key="1">
    <source>
        <dbReference type="SAM" id="MobiDB-lite"/>
    </source>
</evidence>